<name>A0A098R277_9SPIO</name>
<dbReference type="RefSeq" id="WP_037544743.1">
    <property type="nucleotide sequence ID" value="NZ_JNUP01000003.1"/>
</dbReference>
<protein>
    <recommendedName>
        <fullName evidence="4">DUF624 domain-containing protein</fullName>
    </recommendedName>
</protein>
<feature type="transmembrane region" description="Helical" evidence="1">
    <location>
        <begin position="168"/>
        <end position="188"/>
    </location>
</feature>
<keyword evidence="1" id="KW-0472">Membrane</keyword>
<dbReference type="AlphaFoldDB" id="A0A098R277"/>
<evidence type="ECO:0008006" key="4">
    <source>
        <dbReference type="Google" id="ProtNLM"/>
    </source>
</evidence>
<dbReference type="eggNOG" id="ENOG5033WUX">
    <property type="taxonomic scope" value="Bacteria"/>
</dbReference>
<dbReference type="EMBL" id="JNUP01000003">
    <property type="protein sequence ID" value="KGE73768.1"/>
    <property type="molecule type" value="Genomic_DNA"/>
</dbReference>
<feature type="transmembrane region" description="Helical" evidence="1">
    <location>
        <begin position="123"/>
        <end position="147"/>
    </location>
</feature>
<feature type="transmembrane region" description="Helical" evidence="1">
    <location>
        <begin position="92"/>
        <end position="117"/>
    </location>
</feature>
<feature type="transmembrane region" description="Helical" evidence="1">
    <location>
        <begin position="21"/>
        <end position="41"/>
    </location>
</feature>
<comment type="caution">
    <text evidence="2">The sequence shown here is derived from an EMBL/GenBank/DDBJ whole genome shotgun (WGS) entry which is preliminary data.</text>
</comment>
<accession>A0A098R277</accession>
<organism evidence="2 3">
    <name type="scientific">Spirochaeta lutea</name>
    <dbReference type="NCBI Taxonomy" id="1480694"/>
    <lineage>
        <taxon>Bacteria</taxon>
        <taxon>Pseudomonadati</taxon>
        <taxon>Spirochaetota</taxon>
        <taxon>Spirochaetia</taxon>
        <taxon>Spirochaetales</taxon>
        <taxon>Spirochaetaceae</taxon>
        <taxon>Spirochaeta</taxon>
    </lineage>
</organism>
<sequence length="258" mass="29736">MILFTIKKWFFDFWDNFLSIALLNLGFLGFLALPLLAPASVMEDSPVLGIIIISLGFLLLHLYTGMAQVLLKKIVNYEKPEFRDVIPALKDSWKISLGFGAINLFLLMTLFFVVPFYWSMDSILALAALVFLFWMVLLWLLSSQFFYPIRTQLERRFPKILKKSFIIFFDNGGFSFLLGIFSLIVLALSSLTAFLAPGPIGAMLVVQVGLKLRLYKYDYLEENPEADRRKIPWGGLIFEDKERVGKRTFKGMIFPWKE</sequence>
<feature type="transmembrane region" description="Helical" evidence="1">
    <location>
        <begin position="47"/>
        <end position="71"/>
    </location>
</feature>
<evidence type="ECO:0000313" key="2">
    <source>
        <dbReference type="EMBL" id="KGE73768.1"/>
    </source>
</evidence>
<keyword evidence="1" id="KW-0812">Transmembrane</keyword>
<keyword evidence="1" id="KW-1133">Transmembrane helix</keyword>
<dbReference type="OrthoDB" id="360806at2"/>
<evidence type="ECO:0000313" key="3">
    <source>
        <dbReference type="Proteomes" id="UP000029692"/>
    </source>
</evidence>
<keyword evidence="3" id="KW-1185">Reference proteome</keyword>
<gene>
    <name evidence="2" type="ORF">DC28_00650</name>
</gene>
<reference evidence="2 3" key="1">
    <citation type="submission" date="2014-05" db="EMBL/GenBank/DDBJ databases">
        <title>De novo Genome Sequence of Spirocheata sp.</title>
        <authorList>
            <person name="Shivani Y."/>
            <person name="Subhash Y."/>
            <person name="Tushar L."/>
            <person name="Sasikala C."/>
            <person name="Ramana C.V."/>
        </authorList>
    </citation>
    <scope>NUCLEOTIDE SEQUENCE [LARGE SCALE GENOMIC DNA]</scope>
    <source>
        <strain evidence="2 3">JC230</strain>
    </source>
</reference>
<dbReference type="Proteomes" id="UP000029692">
    <property type="component" value="Unassembled WGS sequence"/>
</dbReference>
<proteinExistence type="predicted"/>
<evidence type="ECO:0000256" key="1">
    <source>
        <dbReference type="SAM" id="Phobius"/>
    </source>
</evidence>
<feature type="transmembrane region" description="Helical" evidence="1">
    <location>
        <begin position="194"/>
        <end position="210"/>
    </location>
</feature>